<dbReference type="InterPro" id="IPR013783">
    <property type="entry name" value="Ig-like_fold"/>
</dbReference>
<dbReference type="PROSITE" id="PS50158">
    <property type="entry name" value="ZF_CCHC"/>
    <property type="match status" value="1"/>
</dbReference>
<dbReference type="Pfam" id="PF13895">
    <property type="entry name" value="Ig_2"/>
    <property type="match status" value="1"/>
</dbReference>
<dbReference type="InterPro" id="IPR036179">
    <property type="entry name" value="Ig-like_dom_sf"/>
</dbReference>
<dbReference type="SMART" id="SM00408">
    <property type="entry name" value="IGc2"/>
    <property type="match status" value="2"/>
</dbReference>
<dbReference type="Proteomes" id="UP001152795">
    <property type="component" value="Unassembled WGS sequence"/>
</dbReference>
<protein>
    <submittedName>
        <fullName evidence="1">Cytosolic carboxypeptidase 2</fullName>
    </submittedName>
</protein>
<dbReference type="CDD" id="cd00096">
    <property type="entry name" value="Ig"/>
    <property type="match status" value="1"/>
</dbReference>
<dbReference type="PROSITE" id="PS50835">
    <property type="entry name" value="IG_LIKE"/>
    <property type="match status" value="2"/>
</dbReference>
<keyword evidence="2" id="KW-1185">Reference proteome</keyword>
<dbReference type="InterPro" id="IPR001878">
    <property type="entry name" value="Znf_CCHC"/>
</dbReference>
<dbReference type="PANTHER" id="PTHR47331">
    <property type="entry name" value="PHD-TYPE DOMAIN-CONTAINING PROTEIN"/>
    <property type="match status" value="1"/>
</dbReference>
<dbReference type="GO" id="GO:0004180">
    <property type="term" value="F:carboxypeptidase activity"/>
    <property type="evidence" value="ECO:0007669"/>
    <property type="project" value="UniProtKB-KW"/>
</dbReference>
<dbReference type="InterPro" id="IPR003598">
    <property type="entry name" value="Ig_sub2"/>
</dbReference>
<dbReference type="EMBL" id="CACRXK020002888">
    <property type="protein sequence ID" value="CAB3996531.1"/>
    <property type="molecule type" value="Genomic_DNA"/>
</dbReference>
<keyword evidence="1" id="KW-0121">Carboxypeptidase</keyword>
<dbReference type="Gene3D" id="2.60.40.10">
    <property type="entry name" value="Immunoglobulins"/>
    <property type="match status" value="2"/>
</dbReference>
<gene>
    <name evidence="1" type="ORF">PACLA_8A017768</name>
</gene>
<reference evidence="1" key="1">
    <citation type="submission" date="2020-04" db="EMBL/GenBank/DDBJ databases">
        <authorList>
            <person name="Alioto T."/>
            <person name="Alioto T."/>
            <person name="Gomez Garrido J."/>
        </authorList>
    </citation>
    <scope>NUCLEOTIDE SEQUENCE</scope>
    <source>
        <strain evidence="1">A484AB</strain>
    </source>
</reference>
<proteinExistence type="predicted"/>
<keyword evidence="1" id="KW-0645">Protease</keyword>
<dbReference type="OrthoDB" id="5983040at2759"/>
<dbReference type="GO" id="GO:0008270">
    <property type="term" value="F:zinc ion binding"/>
    <property type="evidence" value="ECO:0007669"/>
    <property type="project" value="InterPro"/>
</dbReference>
<accession>A0A6S7HNG5</accession>
<name>A0A6S7HNG5_PARCT</name>
<dbReference type="AlphaFoldDB" id="A0A6S7HNG5"/>
<comment type="caution">
    <text evidence="1">The sequence shown here is derived from an EMBL/GenBank/DDBJ whole genome shotgun (WGS) entry which is preliminary data.</text>
</comment>
<organism evidence="1 2">
    <name type="scientific">Paramuricea clavata</name>
    <name type="common">Red gorgonian</name>
    <name type="synonym">Violescent sea-whip</name>
    <dbReference type="NCBI Taxonomy" id="317549"/>
    <lineage>
        <taxon>Eukaryota</taxon>
        <taxon>Metazoa</taxon>
        <taxon>Cnidaria</taxon>
        <taxon>Anthozoa</taxon>
        <taxon>Octocorallia</taxon>
        <taxon>Malacalcyonacea</taxon>
        <taxon>Plexauridae</taxon>
        <taxon>Paramuricea</taxon>
    </lineage>
</organism>
<dbReference type="SMART" id="SM00409">
    <property type="entry name" value="IG"/>
    <property type="match status" value="2"/>
</dbReference>
<dbReference type="SUPFAM" id="SSF48726">
    <property type="entry name" value="Immunoglobulin"/>
    <property type="match status" value="2"/>
</dbReference>
<dbReference type="Pfam" id="PF13927">
    <property type="entry name" value="Ig_3"/>
    <property type="match status" value="1"/>
</dbReference>
<dbReference type="PANTHER" id="PTHR47331:SF1">
    <property type="entry name" value="GAG-LIKE PROTEIN"/>
    <property type="match status" value="1"/>
</dbReference>
<keyword evidence="1" id="KW-0378">Hydrolase</keyword>
<evidence type="ECO:0000313" key="2">
    <source>
        <dbReference type="Proteomes" id="UP001152795"/>
    </source>
</evidence>
<dbReference type="InterPro" id="IPR003599">
    <property type="entry name" value="Ig_sub"/>
</dbReference>
<dbReference type="GO" id="GO:0003676">
    <property type="term" value="F:nucleic acid binding"/>
    <property type="evidence" value="ECO:0007669"/>
    <property type="project" value="InterPro"/>
</dbReference>
<sequence length="857" mass="95986">MRCRWRRHADEIIEVKQRLVTFPDLVDFVEKESRIANNPIFGNISESPKAWPAKGKSNEVPKSRQTNYKGSSFATEMQVTRGANNSSSRKVDKSCEYCNRRTNHVLEECDILRCKPYKERIGFLMEKRFCFGCLREGHIAKNCMDRATCKIANCLRKHPTVLHTNTNDIGKNRIYTRSAEKEDKGTSTEGIKEVNVGSTTCDDNKQRPTLTGAGKSVIARAIVPVKVRVRGTDEAIITYAFLDNGSDSTFCTEILAQQLGIEGVKTKIALTTMEQKNSLVDSSIIHNLEVSDLDENNFIRLPVMFTTKEIPIIRDDIPRQEDIEQWTHLEGIHLPNVDAQVGLLIASDVPEALDPLEVKNSQDGGPYATRTALGWAVNGPLYRQHERYHTRNFFVKSDVQLNEIVKDAINRDFNESIADDRTELSQKEQQFMDNVKNTVELNNGHYCIALPFKDEKIQMPNNKPQVEQRAFWLKQKLQKKPKFYADYRTRGGSKAEELAVKFRTMDVLIANSSLPGVAIETPATLVLKNVDERYNGKYYFNVLVSGGSGEVAVEVFVLEKPTVTFNCSRPIIVNEGDDVKCQCRGEGGNPPADVTWYKGSNKIGGTGREEQSLTFSNVDKTASGTYKCVAKSHNVTDEKAIEVIVYYAVPPTVIRLTSTPENVVFGESVVITCEAIAVPLPSYTIIHNDTEVVSTHKTYIITVLEYSHAGSYKCIATSVLGNSSKEFSLSVGVTRTTNAPTTKDFGPGKAASEECNCSGTVWYMVVVILVSGIIIGILLSYIVSCSRRKFRSKKLNSNPEPKTTEVEITYQELDLSKMNTEDNYQSLRVNAGNNEEESTYTELNQIRDVEDNYQSLT</sequence>
<dbReference type="InterPro" id="IPR007110">
    <property type="entry name" value="Ig-like_dom"/>
</dbReference>
<evidence type="ECO:0000313" key="1">
    <source>
        <dbReference type="EMBL" id="CAB3996531.1"/>
    </source>
</evidence>